<comment type="caution">
    <text evidence="1">The sequence shown here is derived from an EMBL/GenBank/DDBJ whole genome shotgun (WGS) entry which is preliminary data.</text>
</comment>
<reference evidence="1 2" key="1">
    <citation type="submission" date="2014-07" db="EMBL/GenBank/DDBJ databases">
        <title>Draft Genome Sequence of Gephyronic Acid Producer, Cystobacter violaceus Strain Cb vi76.</title>
        <authorList>
            <person name="Stevens D.C."/>
            <person name="Young J."/>
            <person name="Carmichael R."/>
            <person name="Tan J."/>
            <person name="Taylor R.E."/>
        </authorList>
    </citation>
    <scope>NUCLEOTIDE SEQUENCE [LARGE SCALE GENOMIC DNA]</scope>
    <source>
        <strain evidence="1 2">Cb vi76</strain>
    </source>
</reference>
<protein>
    <submittedName>
        <fullName evidence="1">Uncharacterized protein</fullName>
    </submittedName>
</protein>
<proteinExistence type="predicted"/>
<gene>
    <name evidence="1" type="ORF">Q664_27275</name>
</gene>
<evidence type="ECO:0000313" key="1">
    <source>
        <dbReference type="EMBL" id="KFA90569.1"/>
    </source>
</evidence>
<accession>A0A084SQ34</accession>
<sequence length="435" mass="49084">MSVQHGRAHVAMRVLLVMVLASTDLGCLAIQTVRRGGIVFAIPRLKSRLDKEPRPVDPADPEELFARESFSAGSYIFVMLNRAAVSTLEVTPDGLFLKGAERERASGRAVQILEDFHKDTRASLDPTNESLQVKYYWYTHHDLVTPRWEGDAPLKIARDQFYEDLKNALARHGGQPVVRVRMPLVAAQSRKEPGAPELVACVVVHDDSFHEPRNYFAYLAGVEPTQVKLEVKDRSSVRELDAKLQAYLCRAEFRSLDPRPGSFVGSKTLYQSVVTSYLGRRSDTGGRLDGLEFISRYLAATIINAFQRGVEPPHQPVGLFVETKIRQMHENEGDRRFVMHRFVEGERGKVLAKALVDAVELIERASRTRPPDEDALAHKLRLAREFSDDSRLREPVRRVLKMFLESAFLLMPEYTKNILHSSTAVKVSVRTGATR</sequence>
<organism evidence="1 2">
    <name type="scientific">Archangium violaceum Cb vi76</name>
    <dbReference type="NCBI Taxonomy" id="1406225"/>
    <lineage>
        <taxon>Bacteria</taxon>
        <taxon>Pseudomonadati</taxon>
        <taxon>Myxococcota</taxon>
        <taxon>Myxococcia</taxon>
        <taxon>Myxococcales</taxon>
        <taxon>Cystobacterineae</taxon>
        <taxon>Archangiaceae</taxon>
        <taxon>Archangium</taxon>
    </lineage>
</organism>
<name>A0A084SQ34_9BACT</name>
<evidence type="ECO:0000313" key="2">
    <source>
        <dbReference type="Proteomes" id="UP000028547"/>
    </source>
</evidence>
<dbReference type="EMBL" id="JPMI01000201">
    <property type="protein sequence ID" value="KFA90569.1"/>
    <property type="molecule type" value="Genomic_DNA"/>
</dbReference>
<dbReference type="Proteomes" id="UP000028547">
    <property type="component" value="Unassembled WGS sequence"/>
</dbReference>
<dbReference type="AlphaFoldDB" id="A0A084SQ34"/>
<dbReference type="RefSeq" id="WP_043401679.1">
    <property type="nucleotide sequence ID" value="NZ_JPMI01000201.1"/>
</dbReference>